<evidence type="ECO:0000313" key="8">
    <source>
        <dbReference type="Proteomes" id="UP001295794"/>
    </source>
</evidence>
<keyword evidence="4" id="KW-0456">Lyase</keyword>
<dbReference type="InterPro" id="IPR006368">
    <property type="entry name" value="GDP_Man_deHydtase"/>
</dbReference>
<dbReference type="PANTHER" id="PTHR43715:SF1">
    <property type="entry name" value="GDP-MANNOSE 4,6 DEHYDRATASE"/>
    <property type="match status" value="1"/>
</dbReference>
<evidence type="ECO:0000313" key="6">
    <source>
        <dbReference type="EMBL" id="CAK5263705.1"/>
    </source>
</evidence>
<dbReference type="PANTHER" id="PTHR43715">
    <property type="entry name" value="GDP-MANNOSE 4,6-DEHYDRATASE"/>
    <property type="match status" value="1"/>
</dbReference>
<comment type="caution">
    <text evidence="6">The sequence shown here is derived from an EMBL/GenBank/DDBJ whole genome shotgun (WGS) entry which is preliminary data.</text>
</comment>
<name>A0AAD2GW77_9AGAR</name>
<dbReference type="Gene3D" id="3.40.50.720">
    <property type="entry name" value="NAD(P)-binding Rossmann-like Domain"/>
    <property type="match status" value="1"/>
</dbReference>
<dbReference type="EMBL" id="CAVNYO010000421">
    <property type="protein sequence ID" value="CAK5278328.1"/>
    <property type="molecule type" value="Genomic_DNA"/>
</dbReference>
<feature type="domain" description="NAD(P)-binding" evidence="5">
    <location>
        <begin position="25"/>
        <end position="355"/>
    </location>
</feature>
<organism evidence="6 8">
    <name type="scientific">Mycena citricolor</name>
    <dbReference type="NCBI Taxonomy" id="2018698"/>
    <lineage>
        <taxon>Eukaryota</taxon>
        <taxon>Fungi</taxon>
        <taxon>Dikarya</taxon>
        <taxon>Basidiomycota</taxon>
        <taxon>Agaricomycotina</taxon>
        <taxon>Agaricomycetes</taxon>
        <taxon>Agaricomycetidae</taxon>
        <taxon>Agaricales</taxon>
        <taxon>Marasmiineae</taxon>
        <taxon>Mycenaceae</taxon>
        <taxon>Mycena</taxon>
    </lineage>
</organism>
<dbReference type="EC" id="4.2.1.47" evidence="3"/>
<sequence length="371" mass="41953">MSEFHPFALKNLPSPEEYHKRKVALISGITGQDGSYLTELLLSKGYQVHGIIRRSSSFNTGRLHHLYEDQHERPGKFKLHYGDLSDSTNLVYIIAQVQPSEIYNLGAQSHVKVSFEMAEYTGDVDGLGTLRLLDAVRTCGLEKHVRFYQASTSELYGKVVETPQSETTPFYPRSPYGCAKLYAYWIVVNYRESYGLYACNGILFNHESPRRGRTFVTRKISRAVADISLGKQSCLYLGNIDAKRDWGHARDYVEGMWLMLQQPQAEDFVLATGETHPVREYVERAFGTVGIQLKWSGSGVEEQAVDVKTGNVVVKVDPQYFRPAEVDLLLGNPAKAERLLGWKRQVDFPSLVKEMVEADVKASQLMVEDQN</sequence>
<dbReference type="InterPro" id="IPR036291">
    <property type="entry name" value="NAD(P)-bd_dom_sf"/>
</dbReference>
<proteinExistence type="inferred from homology"/>
<dbReference type="FunFam" id="3.40.50.720:FF:000924">
    <property type="entry name" value="GDP-mannose 4,6 dehydratase"/>
    <property type="match status" value="1"/>
</dbReference>
<dbReference type="InterPro" id="IPR016040">
    <property type="entry name" value="NAD(P)-bd_dom"/>
</dbReference>
<protein>
    <recommendedName>
        <fullName evidence="3">GDP-mannose 4,6-dehydratase</fullName>
        <ecNumber evidence="3">4.2.1.47</ecNumber>
    </recommendedName>
</protein>
<evidence type="ECO:0000256" key="4">
    <source>
        <dbReference type="ARBA" id="ARBA00023239"/>
    </source>
</evidence>
<evidence type="ECO:0000256" key="2">
    <source>
        <dbReference type="ARBA" id="ARBA00009263"/>
    </source>
</evidence>
<dbReference type="Gene3D" id="3.90.25.10">
    <property type="entry name" value="UDP-galactose 4-epimerase, domain 1"/>
    <property type="match status" value="1"/>
</dbReference>
<gene>
    <name evidence="7" type="ORF">MYCIT1_LOCUS27611</name>
    <name evidence="6" type="ORF">MYCIT1_LOCUS3281</name>
</gene>
<dbReference type="EMBL" id="CAVNYO010000044">
    <property type="protein sequence ID" value="CAK5263705.1"/>
    <property type="molecule type" value="Genomic_DNA"/>
</dbReference>
<dbReference type="GO" id="GO:0008446">
    <property type="term" value="F:GDP-mannose 4,6-dehydratase activity"/>
    <property type="evidence" value="ECO:0007669"/>
    <property type="project" value="UniProtKB-EC"/>
</dbReference>
<dbReference type="Pfam" id="PF16363">
    <property type="entry name" value="GDP_Man_Dehyd"/>
    <property type="match status" value="1"/>
</dbReference>
<dbReference type="NCBIfam" id="TIGR01472">
    <property type="entry name" value="gmd"/>
    <property type="match status" value="1"/>
</dbReference>
<reference evidence="6" key="1">
    <citation type="submission" date="2023-11" db="EMBL/GenBank/DDBJ databases">
        <authorList>
            <person name="De Vega J J."/>
            <person name="De Vega J J."/>
        </authorList>
    </citation>
    <scope>NUCLEOTIDE SEQUENCE</scope>
</reference>
<dbReference type="CDD" id="cd05260">
    <property type="entry name" value="GDP_MD_SDR_e"/>
    <property type="match status" value="1"/>
</dbReference>
<dbReference type="GO" id="GO:0042351">
    <property type="term" value="P:'de novo' GDP-L-fucose biosynthetic process"/>
    <property type="evidence" value="ECO:0007669"/>
    <property type="project" value="TreeGrafter"/>
</dbReference>
<evidence type="ECO:0000256" key="3">
    <source>
        <dbReference type="ARBA" id="ARBA00011989"/>
    </source>
</evidence>
<dbReference type="SUPFAM" id="SSF51735">
    <property type="entry name" value="NAD(P)-binding Rossmann-fold domains"/>
    <property type="match status" value="1"/>
</dbReference>
<dbReference type="HAMAP" id="MF_00955">
    <property type="entry name" value="GDP_Man_dehydratase"/>
    <property type="match status" value="1"/>
</dbReference>
<keyword evidence="8" id="KW-1185">Reference proteome</keyword>
<comment type="cofactor">
    <cofactor evidence="1">
        <name>NADP(+)</name>
        <dbReference type="ChEBI" id="CHEBI:58349"/>
    </cofactor>
</comment>
<evidence type="ECO:0000259" key="5">
    <source>
        <dbReference type="Pfam" id="PF16363"/>
    </source>
</evidence>
<accession>A0AAD2GW77</accession>
<comment type="similarity">
    <text evidence="2">Belongs to the NAD(P)-dependent epimerase/dehydratase family. GDP-mannose 4,6-dehydratase subfamily.</text>
</comment>
<evidence type="ECO:0000256" key="1">
    <source>
        <dbReference type="ARBA" id="ARBA00001937"/>
    </source>
</evidence>
<evidence type="ECO:0000313" key="7">
    <source>
        <dbReference type="EMBL" id="CAK5278328.1"/>
    </source>
</evidence>
<dbReference type="AlphaFoldDB" id="A0AAD2GW77"/>
<dbReference type="Proteomes" id="UP001295794">
    <property type="component" value="Unassembled WGS sequence"/>
</dbReference>